<dbReference type="InterPro" id="IPR000528">
    <property type="entry name" value="Plant_nsLTP"/>
</dbReference>
<evidence type="ECO:0000313" key="8">
    <source>
        <dbReference type="Proteomes" id="UP001371456"/>
    </source>
</evidence>
<dbReference type="Gene3D" id="1.10.110.10">
    <property type="entry name" value="Plant lipid-transfer and hydrophobic proteins"/>
    <property type="match status" value="1"/>
</dbReference>
<comment type="function">
    <text evidence="4">Plant non-specific lipid-transfer proteins transfer phospholipids as well as galactolipids across membranes. May play a role in wax or cutin deposition in the cell walls of expanding epidermal cells and certain secretory tissues.</text>
</comment>
<evidence type="ECO:0000256" key="5">
    <source>
        <dbReference type="SAM" id="SignalP"/>
    </source>
</evidence>
<evidence type="ECO:0000313" key="7">
    <source>
        <dbReference type="EMBL" id="KAK6782579.1"/>
    </source>
</evidence>
<evidence type="ECO:0000256" key="2">
    <source>
        <dbReference type="ARBA" id="ARBA00022448"/>
    </source>
</evidence>
<keyword evidence="3 4" id="KW-0446">Lipid-binding</keyword>
<feature type="signal peptide" evidence="5">
    <location>
        <begin position="1"/>
        <end position="24"/>
    </location>
</feature>
<dbReference type="CDD" id="cd01960">
    <property type="entry name" value="nsLTP1"/>
    <property type="match status" value="1"/>
</dbReference>
<dbReference type="EMBL" id="JBANQN010000008">
    <property type="protein sequence ID" value="KAK6782579.1"/>
    <property type="molecule type" value="Genomic_DNA"/>
</dbReference>
<dbReference type="PRINTS" id="PR00382">
    <property type="entry name" value="LIPIDTRNSFER"/>
</dbReference>
<accession>A0AAN8T712</accession>
<feature type="chain" id="PRO_5043022282" description="Non-specific lipid-transfer protein" evidence="5">
    <location>
        <begin position="25"/>
        <end position="121"/>
    </location>
</feature>
<protein>
    <recommendedName>
        <fullName evidence="4">Non-specific lipid-transfer protein</fullName>
    </recommendedName>
</protein>
<name>A0AAN8T712_SOLBU</name>
<keyword evidence="5" id="KW-0732">Signal</keyword>
<evidence type="ECO:0000259" key="6">
    <source>
        <dbReference type="SMART" id="SM00499"/>
    </source>
</evidence>
<dbReference type="Pfam" id="PF00234">
    <property type="entry name" value="Tryp_alpha_amyl"/>
    <property type="match status" value="1"/>
</dbReference>
<evidence type="ECO:0000256" key="1">
    <source>
        <dbReference type="ARBA" id="ARBA00009748"/>
    </source>
</evidence>
<keyword evidence="8" id="KW-1185">Reference proteome</keyword>
<keyword evidence="2 4" id="KW-0813">Transport</keyword>
<comment type="caution">
    <text evidence="7">The sequence shown here is derived from an EMBL/GenBank/DDBJ whole genome shotgun (WGS) entry which is preliminary data.</text>
</comment>
<feature type="domain" description="Bifunctional inhibitor/plant lipid transfer protein/seed storage helical" evidence="6">
    <location>
        <begin position="32"/>
        <end position="117"/>
    </location>
</feature>
<dbReference type="GO" id="GO:0006869">
    <property type="term" value="P:lipid transport"/>
    <property type="evidence" value="ECO:0007669"/>
    <property type="project" value="InterPro"/>
</dbReference>
<dbReference type="GO" id="GO:0008289">
    <property type="term" value="F:lipid binding"/>
    <property type="evidence" value="ECO:0007669"/>
    <property type="project" value="UniProtKB-KW"/>
</dbReference>
<dbReference type="SMART" id="SM00499">
    <property type="entry name" value="AAI"/>
    <property type="match status" value="1"/>
</dbReference>
<dbReference type="PANTHER" id="PTHR33076">
    <property type="entry name" value="NON-SPECIFIC LIPID-TRANSFER PROTEIN 2-RELATED"/>
    <property type="match status" value="1"/>
</dbReference>
<dbReference type="SUPFAM" id="SSF47699">
    <property type="entry name" value="Bifunctional inhibitor/lipid-transfer protein/seed storage 2S albumin"/>
    <property type="match status" value="1"/>
</dbReference>
<dbReference type="Proteomes" id="UP001371456">
    <property type="component" value="Unassembled WGS sequence"/>
</dbReference>
<proteinExistence type="inferred from homology"/>
<comment type="similarity">
    <text evidence="1 4">Belongs to the plant LTP family.</text>
</comment>
<sequence length="121" mass="13045">MLNKQPFPLLLICIAVATAASVAAEDATVVTCSTVSSSLKPCLGYILGGGLSVSSECCNGIKSLHRVASTTADRQRFCRCLKNVRSNATETRISRAFKLTGIRKVNAFFKIRPDFDCSKVK</sequence>
<dbReference type="InterPro" id="IPR036312">
    <property type="entry name" value="Bifun_inhib/LTP/seed_sf"/>
</dbReference>
<organism evidence="7 8">
    <name type="scientific">Solanum bulbocastanum</name>
    <name type="common">Wild potato</name>
    <dbReference type="NCBI Taxonomy" id="147425"/>
    <lineage>
        <taxon>Eukaryota</taxon>
        <taxon>Viridiplantae</taxon>
        <taxon>Streptophyta</taxon>
        <taxon>Embryophyta</taxon>
        <taxon>Tracheophyta</taxon>
        <taxon>Spermatophyta</taxon>
        <taxon>Magnoliopsida</taxon>
        <taxon>eudicotyledons</taxon>
        <taxon>Gunneridae</taxon>
        <taxon>Pentapetalae</taxon>
        <taxon>asterids</taxon>
        <taxon>lamiids</taxon>
        <taxon>Solanales</taxon>
        <taxon>Solanaceae</taxon>
        <taxon>Solanoideae</taxon>
        <taxon>Solaneae</taxon>
        <taxon>Solanum</taxon>
    </lineage>
</organism>
<dbReference type="InterPro" id="IPR016140">
    <property type="entry name" value="Bifunc_inhib/LTP/seed_store"/>
</dbReference>
<dbReference type="AlphaFoldDB" id="A0AAN8T712"/>
<evidence type="ECO:0000256" key="3">
    <source>
        <dbReference type="ARBA" id="ARBA00023121"/>
    </source>
</evidence>
<evidence type="ECO:0000256" key="4">
    <source>
        <dbReference type="RuleBase" id="RU000628"/>
    </source>
</evidence>
<reference evidence="7 8" key="1">
    <citation type="submission" date="2024-02" db="EMBL/GenBank/DDBJ databases">
        <title>de novo genome assembly of Solanum bulbocastanum strain 11H21.</title>
        <authorList>
            <person name="Hosaka A.J."/>
        </authorList>
    </citation>
    <scope>NUCLEOTIDE SEQUENCE [LARGE SCALE GENOMIC DNA]</scope>
    <source>
        <tissue evidence="7">Young leaves</tissue>
    </source>
</reference>
<gene>
    <name evidence="7" type="ORF">RDI58_020375</name>
</gene>